<protein>
    <submittedName>
        <fullName evidence="1">Uncharacterized protein</fullName>
    </submittedName>
</protein>
<sequence length="167" mass="18196">MLGWIGGAAFAHLEVAEDGTASGRFRADTVFFMPARPHAAPPLESMTLGVGDVSHTKLDPELLRDYTALFVAQLAVPHTKHAWANGDILALHDVESGSGADVRPAEDGGWLVHQHGPLRLWDAVEEVLTVWSDARRPDPSAFTLTVTPDRQWISFGGPEWLSWDLPA</sequence>
<dbReference type="EMBL" id="JBHSBI010000010">
    <property type="protein sequence ID" value="MFC4009599.1"/>
    <property type="molecule type" value="Genomic_DNA"/>
</dbReference>
<proteinExistence type="predicted"/>
<dbReference type="Proteomes" id="UP001595851">
    <property type="component" value="Unassembled WGS sequence"/>
</dbReference>
<evidence type="ECO:0000313" key="1">
    <source>
        <dbReference type="EMBL" id="MFC4009599.1"/>
    </source>
</evidence>
<evidence type="ECO:0000313" key="2">
    <source>
        <dbReference type="Proteomes" id="UP001595851"/>
    </source>
</evidence>
<dbReference type="RefSeq" id="WP_379529637.1">
    <property type="nucleotide sequence ID" value="NZ_JBHSBI010000010.1"/>
</dbReference>
<organism evidence="1 2">
    <name type="scientific">Nonomuraea purpurea</name>
    <dbReference type="NCBI Taxonomy" id="1849276"/>
    <lineage>
        <taxon>Bacteria</taxon>
        <taxon>Bacillati</taxon>
        <taxon>Actinomycetota</taxon>
        <taxon>Actinomycetes</taxon>
        <taxon>Streptosporangiales</taxon>
        <taxon>Streptosporangiaceae</taxon>
        <taxon>Nonomuraea</taxon>
    </lineage>
</organism>
<comment type="caution">
    <text evidence="1">The sequence shown here is derived from an EMBL/GenBank/DDBJ whole genome shotgun (WGS) entry which is preliminary data.</text>
</comment>
<name>A0ABV8GBV1_9ACTN</name>
<reference evidence="2" key="1">
    <citation type="journal article" date="2019" name="Int. J. Syst. Evol. Microbiol.">
        <title>The Global Catalogue of Microorganisms (GCM) 10K type strain sequencing project: providing services to taxonomists for standard genome sequencing and annotation.</title>
        <authorList>
            <consortium name="The Broad Institute Genomics Platform"/>
            <consortium name="The Broad Institute Genome Sequencing Center for Infectious Disease"/>
            <person name="Wu L."/>
            <person name="Ma J."/>
        </authorList>
    </citation>
    <scope>NUCLEOTIDE SEQUENCE [LARGE SCALE GENOMIC DNA]</scope>
    <source>
        <strain evidence="2">TBRC 1276</strain>
    </source>
</reference>
<accession>A0ABV8GBV1</accession>
<keyword evidence="2" id="KW-1185">Reference proteome</keyword>
<gene>
    <name evidence="1" type="ORF">ACFOY2_20400</name>
</gene>